<feature type="chain" id="PRO_5004545351" evidence="6">
    <location>
        <begin position="28"/>
        <end position="384"/>
    </location>
</feature>
<dbReference type="InterPro" id="IPR006665">
    <property type="entry name" value="OmpA-like"/>
</dbReference>
<comment type="caution">
    <text evidence="8">The sequence shown here is derived from an EMBL/GenBank/DDBJ whole genome shotgun (WGS) entry which is preliminary data.</text>
</comment>
<dbReference type="Gene3D" id="3.40.50.410">
    <property type="entry name" value="von Willebrand factor, type A domain"/>
    <property type="match status" value="1"/>
</dbReference>
<evidence type="ECO:0000313" key="8">
    <source>
        <dbReference type="EMBL" id="EPR33104.1"/>
    </source>
</evidence>
<accession>S7UGZ2</accession>
<dbReference type="SUPFAM" id="SSF103088">
    <property type="entry name" value="OmpA-like"/>
    <property type="match status" value="1"/>
</dbReference>
<keyword evidence="6" id="KW-0732">Signal</keyword>
<dbReference type="PATRIC" id="fig|1121439.3.peg.1902"/>
<dbReference type="STRING" id="1121439.dsat_0545"/>
<evidence type="ECO:0000259" key="7">
    <source>
        <dbReference type="PROSITE" id="PS51123"/>
    </source>
</evidence>
<gene>
    <name evidence="8" type="ORF">dsat_0545</name>
</gene>
<dbReference type="EMBL" id="ATHI01000026">
    <property type="protein sequence ID" value="EPR33104.1"/>
    <property type="molecule type" value="Genomic_DNA"/>
</dbReference>
<evidence type="ECO:0000256" key="2">
    <source>
        <dbReference type="ARBA" id="ARBA00023136"/>
    </source>
</evidence>
<feature type="compositionally biased region" description="Basic and acidic residues" evidence="5">
    <location>
        <begin position="244"/>
        <end position="254"/>
    </location>
</feature>
<evidence type="ECO:0000256" key="4">
    <source>
        <dbReference type="PROSITE-ProRule" id="PRU00473"/>
    </source>
</evidence>
<dbReference type="InterPro" id="IPR036737">
    <property type="entry name" value="OmpA-like_sf"/>
</dbReference>
<keyword evidence="2 4" id="KW-0472">Membrane</keyword>
<dbReference type="CDD" id="cd07185">
    <property type="entry name" value="OmpA_C-like"/>
    <property type="match status" value="1"/>
</dbReference>
<keyword evidence="3" id="KW-0998">Cell outer membrane</keyword>
<evidence type="ECO:0000256" key="5">
    <source>
        <dbReference type="SAM" id="MobiDB-lite"/>
    </source>
</evidence>
<feature type="signal peptide" evidence="6">
    <location>
        <begin position="1"/>
        <end position="27"/>
    </location>
</feature>
<dbReference type="InterPro" id="IPR050330">
    <property type="entry name" value="Bact_OuterMem_StrucFunc"/>
</dbReference>
<dbReference type="PRINTS" id="PR01021">
    <property type="entry name" value="OMPADOMAIN"/>
</dbReference>
<dbReference type="AlphaFoldDB" id="S7UGZ2"/>
<dbReference type="PANTHER" id="PTHR30329">
    <property type="entry name" value="STATOR ELEMENT OF FLAGELLAR MOTOR COMPLEX"/>
    <property type="match status" value="1"/>
</dbReference>
<dbReference type="SUPFAM" id="SSF53300">
    <property type="entry name" value="vWA-like"/>
    <property type="match status" value="1"/>
</dbReference>
<evidence type="ECO:0000256" key="6">
    <source>
        <dbReference type="SAM" id="SignalP"/>
    </source>
</evidence>
<proteinExistence type="predicted"/>
<dbReference type="InterPro" id="IPR028974">
    <property type="entry name" value="TSP_type-3_rpt"/>
</dbReference>
<keyword evidence="9" id="KW-1185">Reference proteome</keyword>
<dbReference type="InterPro" id="IPR036465">
    <property type="entry name" value="vWFA_dom_sf"/>
</dbReference>
<sequence>MNGRSRFAFATMVAVAIMLLAQSPAFAASQMVRKVDNFIVLFDMSGSMSWRYCDTDSRKADLALADLKAMNELIPELGYNSGLATVASYHKYAALTPYSRSGYAANFTPLGDAVAAKTLLGPATPLGDGIRQAGADFTNLSGKTAIIIFSDGGQNTGRDPVVAAEQLHKNSGGNICFHTVSYATKPHDQAILDEIAAVGNCGHAVTTVDMADPARRAQFVKDVFYTEAVAAAPLDPDSDGDGVPDSRDACPDTPRHLKVDARGCPIPIKMRLEILFDFDKSDIKPAYVPEVEKVATLLKAHPEATVLIEGHTDNVGSAAYNMALSKRRAKAVEDYLETKLGIAPNRVHSEGFGLTRPIADNATEEGRAHNRRVEATFQNLFELR</sequence>
<evidence type="ECO:0000256" key="3">
    <source>
        <dbReference type="ARBA" id="ARBA00023237"/>
    </source>
</evidence>
<dbReference type="SUPFAM" id="SSF103647">
    <property type="entry name" value="TSP type-3 repeat"/>
    <property type="match status" value="1"/>
</dbReference>
<protein>
    <submittedName>
        <fullName evidence="8">OmpA/MotB domain protein</fullName>
    </submittedName>
</protein>
<dbReference type="PROSITE" id="PS51123">
    <property type="entry name" value="OMPA_2"/>
    <property type="match status" value="1"/>
</dbReference>
<feature type="domain" description="OmpA-like" evidence="7">
    <location>
        <begin position="263"/>
        <end position="381"/>
    </location>
</feature>
<organism evidence="8 9">
    <name type="scientific">Alkalidesulfovibrio alkalitolerans DSM 16529</name>
    <dbReference type="NCBI Taxonomy" id="1121439"/>
    <lineage>
        <taxon>Bacteria</taxon>
        <taxon>Pseudomonadati</taxon>
        <taxon>Thermodesulfobacteriota</taxon>
        <taxon>Desulfovibrionia</taxon>
        <taxon>Desulfovibrionales</taxon>
        <taxon>Desulfovibrionaceae</taxon>
        <taxon>Alkalidesulfovibrio</taxon>
    </lineage>
</organism>
<dbReference type="GO" id="GO:0009279">
    <property type="term" value="C:cell outer membrane"/>
    <property type="evidence" value="ECO:0007669"/>
    <property type="project" value="UniProtKB-SubCell"/>
</dbReference>
<dbReference type="eggNOG" id="COG2304">
    <property type="taxonomic scope" value="Bacteria"/>
</dbReference>
<name>S7UGZ2_9BACT</name>
<dbReference type="PANTHER" id="PTHR30329:SF21">
    <property type="entry name" value="LIPOPROTEIN YIAD-RELATED"/>
    <property type="match status" value="1"/>
</dbReference>
<feature type="region of interest" description="Disordered" evidence="5">
    <location>
        <begin position="235"/>
        <end position="254"/>
    </location>
</feature>
<dbReference type="Gene3D" id="3.30.1330.60">
    <property type="entry name" value="OmpA-like domain"/>
    <property type="match status" value="1"/>
</dbReference>
<comment type="subcellular location">
    <subcellularLocation>
        <location evidence="1">Cell outer membrane</location>
    </subcellularLocation>
</comment>
<dbReference type="OrthoDB" id="9805566at2"/>
<evidence type="ECO:0000313" key="9">
    <source>
        <dbReference type="Proteomes" id="UP000014975"/>
    </source>
</evidence>
<dbReference type="RefSeq" id="WP_020887239.1">
    <property type="nucleotide sequence ID" value="NZ_ATHI01000026.1"/>
</dbReference>
<dbReference type="eggNOG" id="COG2885">
    <property type="taxonomic scope" value="Bacteria"/>
</dbReference>
<dbReference type="InterPro" id="IPR006664">
    <property type="entry name" value="OMP_bac"/>
</dbReference>
<dbReference type="Pfam" id="PF00691">
    <property type="entry name" value="OmpA"/>
    <property type="match status" value="1"/>
</dbReference>
<evidence type="ECO:0000256" key="1">
    <source>
        <dbReference type="ARBA" id="ARBA00004442"/>
    </source>
</evidence>
<dbReference type="Proteomes" id="UP000014975">
    <property type="component" value="Unassembled WGS sequence"/>
</dbReference>
<reference evidence="8 9" key="1">
    <citation type="journal article" date="2013" name="Genome Announc.">
        <title>Draft genome sequences for three mercury-methylating, sulfate-reducing bacteria.</title>
        <authorList>
            <person name="Brown S.D."/>
            <person name="Hurt R.A.Jr."/>
            <person name="Gilmour C.C."/>
            <person name="Elias D.A."/>
        </authorList>
    </citation>
    <scope>NUCLEOTIDE SEQUENCE [LARGE SCALE GENOMIC DNA]</scope>
    <source>
        <strain evidence="8 9">DSM 16529</strain>
    </source>
</reference>
<dbReference type="GO" id="GO:0005509">
    <property type="term" value="F:calcium ion binding"/>
    <property type="evidence" value="ECO:0007669"/>
    <property type="project" value="InterPro"/>
</dbReference>